<dbReference type="AlphaFoldDB" id="A0A0E9XDC9"/>
<reference evidence="1" key="2">
    <citation type="journal article" date="2015" name="Fish Shellfish Immunol.">
        <title>Early steps in the European eel (Anguilla anguilla)-Vibrio vulnificus interaction in the gills: Role of the RtxA13 toxin.</title>
        <authorList>
            <person name="Callol A."/>
            <person name="Pajuelo D."/>
            <person name="Ebbesson L."/>
            <person name="Teles M."/>
            <person name="MacKenzie S."/>
            <person name="Amaro C."/>
        </authorList>
    </citation>
    <scope>NUCLEOTIDE SEQUENCE</scope>
</reference>
<name>A0A0E9XDC9_ANGAN</name>
<reference evidence="1" key="1">
    <citation type="submission" date="2014-11" db="EMBL/GenBank/DDBJ databases">
        <authorList>
            <person name="Amaro Gonzalez C."/>
        </authorList>
    </citation>
    <scope>NUCLEOTIDE SEQUENCE</scope>
</reference>
<protein>
    <submittedName>
        <fullName evidence="1">Uncharacterized protein</fullName>
    </submittedName>
</protein>
<sequence>MFRPVVCPPISGVKFTRLWVGPAPGLICRWLPDVSV</sequence>
<evidence type="ECO:0000313" key="1">
    <source>
        <dbReference type="EMBL" id="JAH99703.1"/>
    </source>
</evidence>
<proteinExistence type="predicted"/>
<organism evidence="1">
    <name type="scientific">Anguilla anguilla</name>
    <name type="common">European freshwater eel</name>
    <name type="synonym">Muraena anguilla</name>
    <dbReference type="NCBI Taxonomy" id="7936"/>
    <lineage>
        <taxon>Eukaryota</taxon>
        <taxon>Metazoa</taxon>
        <taxon>Chordata</taxon>
        <taxon>Craniata</taxon>
        <taxon>Vertebrata</taxon>
        <taxon>Euteleostomi</taxon>
        <taxon>Actinopterygii</taxon>
        <taxon>Neopterygii</taxon>
        <taxon>Teleostei</taxon>
        <taxon>Anguilliformes</taxon>
        <taxon>Anguillidae</taxon>
        <taxon>Anguilla</taxon>
    </lineage>
</organism>
<dbReference type="EMBL" id="GBXM01008874">
    <property type="protein sequence ID" value="JAH99703.1"/>
    <property type="molecule type" value="Transcribed_RNA"/>
</dbReference>
<accession>A0A0E9XDC9</accession>